<protein>
    <recommendedName>
        <fullName evidence="3">Ankyrin repeat protein</fullName>
    </recommendedName>
</protein>
<evidence type="ECO:0008006" key="3">
    <source>
        <dbReference type="Google" id="ProtNLM"/>
    </source>
</evidence>
<evidence type="ECO:0000313" key="2">
    <source>
        <dbReference type="Proteomes" id="UP001590950"/>
    </source>
</evidence>
<dbReference type="Gene3D" id="1.25.40.20">
    <property type="entry name" value="Ankyrin repeat-containing domain"/>
    <property type="match status" value="1"/>
</dbReference>
<evidence type="ECO:0000313" key="1">
    <source>
        <dbReference type="EMBL" id="KAL2039342.1"/>
    </source>
</evidence>
<dbReference type="Proteomes" id="UP001590950">
    <property type="component" value="Unassembled WGS sequence"/>
</dbReference>
<organism evidence="1 2">
    <name type="scientific">Stereocaulon virgatum</name>
    <dbReference type="NCBI Taxonomy" id="373712"/>
    <lineage>
        <taxon>Eukaryota</taxon>
        <taxon>Fungi</taxon>
        <taxon>Dikarya</taxon>
        <taxon>Ascomycota</taxon>
        <taxon>Pezizomycotina</taxon>
        <taxon>Lecanoromycetes</taxon>
        <taxon>OSLEUM clade</taxon>
        <taxon>Lecanoromycetidae</taxon>
        <taxon>Lecanorales</taxon>
        <taxon>Lecanorineae</taxon>
        <taxon>Stereocaulaceae</taxon>
        <taxon>Stereocaulon</taxon>
    </lineage>
</organism>
<reference evidence="1 2" key="1">
    <citation type="submission" date="2024-09" db="EMBL/GenBank/DDBJ databases">
        <title>Rethinking Asexuality: The Enigmatic Case of Functional Sexual Genes in Lepraria (Stereocaulaceae).</title>
        <authorList>
            <person name="Doellman M."/>
            <person name="Sun Y."/>
            <person name="Barcenas-Pena A."/>
            <person name="Lumbsch H.T."/>
            <person name="Grewe F."/>
        </authorList>
    </citation>
    <scope>NUCLEOTIDE SEQUENCE [LARGE SCALE GENOMIC DNA]</scope>
    <source>
        <strain evidence="1 2">Mercado 3170</strain>
    </source>
</reference>
<sequence length="125" mass="13985">MTIYVGSSLRRLSDGNRERFLTFVNTRHVSGTTAMVDCVESHKVASFNLLLQNGADDNIAGHVGNNPLLYAARLDNDCCKSIITPLLEKVKSDYANEPYRLKEYLDRRNNDGENAFLSPPKATIH</sequence>
<name>A0ABR4A077_9LECA</name>
<dbReference type="EMBL" id="JBEFKJ010000026">
    <property type="protein sequence ID" value="KAL2039342.1"/>
    <property type="molecule type" value="Genomic_DNA"/>
</dbReference>
<comment type="caution">
    <text evidence="1">The sequence shown here is derived from an EMBL/GenBank/DDBJ whole genome shotgun (WGS) entry which is preliminary data.</text>
</comment>
<dbReference type="SUPFAM" id="SSF48403">
    <property type="entry name" value="Ankyrin repeat"/>
    <property type="match status" value="1"/>
</dbReference>
<dbReference type="InterPro" id="IPR036770">
    <property type="entry name" value="Ankyrin_rpt-contain_sf"/>
</dbReference>
<proteinExistence type="predicted"/>
<accession>A0ABR4A077</accession>
<keyword evidence="2" id="KW-1185">Reference proteome</keyword>
<gene>
    <name evidence="1" type="ORF">N7G274_008010</name>
</gene>